<protein>
    <submittedName>
        <fullName evidence="5">Putative conserved secreted protein</fullName>
    </submittedName>
</protein>
<dbReference type="Pfam" id="PF15430">
    <property type="entry name" value="SVWC"/>
    <property type="match status" value="1"/>
</dbReference>
<dbReference type="AlphaFoldDB" id="A0A1Q3FQW5"/>
<evidence type="ECO:0000259" key="4">
    <source>
        <dbReference type="SMART" id="SM01318"/>
    </source>
</evidence>
<proteinExistence type="predicted"/>
<feature type="chain" id="PRO_5012591711" evidence="3">
    <location>
        <begin position="21"/>
        <end position="113"/>
    </location>
</feature>
<name>A0A1Q3FQW5_CULTA</name>
<evidence type="ECO:0000313" key="5">
    <source>
        <dbReference type="EMBL" id="JAV29898.1"/>
    </source>
</evidence>
<keyword evidence="2" id="KW-0964">Secreted</keyword>
<dbReference type="GO" id="GO:0005576">
    <property type="term" value="C:extracellular region"/>
    <property type="evidence" value="ECO:0007669"/>
    <property type="project" value="UniProtKB-SubCell"/>
</dbReference>
<dbReference type="SMART" id="SM01318">
    <property type="entry name" value="SVWC"/>
    <property type="match status" value="1"/>
</dbReference>
<keyword evidence="3" id="KW-0732">Signal</keyword>
<feature type="domain" description="Single" evidence="4">
    <location>
        <begin position="37"/>
        <end position="104"/>
    </location>
</feature>
<dbReference type="InterPro" id="IPR029277">
    <property type="entry name" value="SVWC_dom"/>
</dbReference>
<comment type="subcellular location">
    <subcellularLocation>
        <location evidence="1">Secreted</location>
    </subcellularLocation>
</comment>
<evidence type="ECO:0000256" key="3">
    <source>
        <dbReference type="SAM" id="SignalP"/>
    </source>
</evidence>
<dbReference type="EMBL" id="GFDL01005147">
    <property type="protein sequence ID" value="JAV29898.1"/>
    <property type="molecule type" value="Transcribed_RNA"/>
</dbReference>
<dbReference type="InterPro" id="IPR053308">
    <property type="entry name" value="Vago-like"/>
</dbReference>
<dbReference type="PANTHER" id="PTHR39957:SF1">
    <property type="entry name" value="AT09846P1-RELATED"/>
    <property type="match status" value="1"/>
</dbReference>
<sequence>MNKFGVVILLVCCAIGGSLAAEAVLQNAEHPDHPGKCYDEGTKTVIAPMETAKLPNSCTKAFCSTNLSLTYTSCGSVIVNDPHCEKIEQDLTKDFPECCHKYKCELDGVVTYH</sequence>
<organism evidence="5">
    <name type="scientific">Culex tarsalis</name>
    <name type="common">Encephalitis mosquito</name>
    <dbReference type="NCBI Taxonomy" id="7177"/>
    <lineage>
        <taxon>Eukaryota</taxon>
        <taxon>Metazoa</taxon>
        <taxon>Ecdysozoa</taxon>
        <taxon>Arthropoda</taxon>
        <taxon>Hexapoda</taxon>
        <taxon>Insecta</taxon>
        <taxon>Pterygota</taxon>
        <taxon>Neoptera</taxon>
        <taxon>Endopterygota</taxon>
        <taxon>Diptera</taxon>
        <taxon>Nematocera</taxon>
        <taxon>Culicoidea</taxon>
        <taxon>Culicidae</taxon>
        <taxon>Culicinae</taxon>
        <taxon>Culicini</taxon>
        <taxon>Culex</taxon>
        <taxon>Culex</taxon>
    </lineage>
</organism>
<dbReference type="PANTHER" id="PTHR39957">
    <property type="entry name" value="AT09846P1-RELATED"/>
    <property type="match status" value="1"/>
</dbReference>
<feature type="signal peptide" evidence="3">
    <location>
        <begin position="1"/>
        <end position="20"/>
    </location>
</feature>
<accession>A0A1Q3FQW5</accession>
<evidence type="ECO:0000256" key="2">
    <source>
        <dbReference type="ARBA" id="ARBA00022525"/>
    </source>
</evidence>
<evidence type="ECO:0000256" key="1">
    <source>
        <dbReference type="ARBA" id="ARBA00004613"/>
    </source>
</evidence>
<reference evidence="5" key="1">
    <citation type="submission" date="2017-01" db="EMBL/GenBank/DDBJ databases">
        <title>A deep insight into the sialotranscriptome of adult male and female Cluex tarsalis mosquitoes.</title>
        <authorList>
            <person name="Ribeiro J.M."/>
            <person name="Moreira F."/>
            <person name="Bernard K.A."/>
            <person name="Calvo E."/>
        </authorList>
    </citation>
    <scope>NUCLEOTIDE SEQUENCE</scope>
    <source>
        <strain evidence="5">Kern County</strain>
        <tissue evidence="5">Salivary glands</tissue>
    </source>
</reference>